<proteinExistence type="predicted"/>
<gene>
    <name evidence="2" type="ORF">CFP56_033070</name>
</gene>
<keyword evidence="3" id="KW-1185">Reference proteome</keyword>
<dbReference type="InterPro" id="IPR025422">
    <property type="entry name" value="TGA_domain"/>
</dbReference>
<dbReference type="GO" id="GO:0043565">
    <property type="term" value="F:sequence-specific DNA binding"/>
    <property type="evidence" value="ECO:0007669"/>
    <property type="project" value="InterPro"/>
</dbReference>
<evidence type="ECO:0000313" key="2">
    <source>
        <dbReference type="EMBL" id="KAK7825519.1"/>
    </source>
</evidence>
<protein>
    <recommendedName>
        <fullName evidence="1">DOG1 domain-containing protein</fullName>
    </recommendedName>
</protein>
<dbReference type="InterPro" id="IPR053293">
    <property type="entry name" value="OCM_Kinase"/>
</dbReference>
<sequence length="193" mass="22934">MKRAPSQPLLEIFSSDIGDESEYEVLELPEEREEEEGMARKFVIEECGDEIDGISEKFQCLALHKNQTAKRGEEFLLENQSLWRQERKNRAAKLEKQLKVRWELEELIEEQLNRFHAHYCRAMVPTQLKDVAQLLMPKWPPQELASLTWLGDWRPSAMLNLYSFVNQYYQLPNKVRDFDNFDHLDIMRSTWSA</sequence>
<comment type="caution">
    <text evidence="2">The sequence shown here is derived from an EMBL/GenBank/DDBJ whole genome shotgun (WGS) entry which is preliminary data.</text>
</comment>
<dbReference type="EMBL" id="PKMF04000573">
    <property type="protein sequence ID" value="KAK7825519.1"/>
    <property type="molecule type" value="Genomic_DNA"/>
</dbReference>
<reference evidence="2 3" key="1">
    <citation type="journal article" date="2018" name="Sci. Data">
        <title>The draft genome sequence of cork oak.</title>
        <authorList>
            <person name="Ramos A.M."/>
            <person name="Usie A."/>
            <person name="Barbosa P."/>
            <person name="Barros P.M."/>
            <person name="Capote T."/>
            <person name="Chaves I."/>
            <person name="Simoes F."/>
            <person name="Abreu I."/>
            <person name="Carrasquinho I."/>
            <person name="Faro C."/>
            <person name="Guimaraes J.B."/>
            <person name="Mendonca D."/>
            <person name="Nobrega F."/>
            <person name="Rodrigues L."/>
            <person name="Saibo N.J.M."/>
            <person name="Varela M.C."/>
            <person name="Egas C."/>
            <person name="Matos J."/>
            <person name="Miguel C.M."/>
            <person name="Oliveira M.M."/>
            <person name="Ricardo C.P."/>
            <person name="Goncalves S."/>
        </authorList>
    </citation>
    <scope>NUCLEOTIDE SEQUENCE [LARGE SCALE GENOMIC DNA]</scope>
    <source>
        <strain evidence="3">cv. HL8</strain>
    </source>
</reference>
<evidence type="ECO:0000259" key="1">
    <source>
        <dbReference type="Pfam" id="PF14144"/>
    </source>
</evidence>
<organism evidence="2 3">
    <name type="scientific">Quercus suber</name>
    <name type="common">Cork oak</name>
    <dbReference type="NCBI Taxonomy" id="58331"/>
    <lineage>
        <taxon>Eukaryota</taxon>
        <taxon>Viridiplantae</taxon>
        <taxon>Streptophyta</taxon>
        <taxon>Embryophyta</taxon>
        <taxon>Tracheophyta</taxon>
        <taxon>Spermatophyta</taxon>
        <taxon>Magnoliopsida</taxon>
        <taxon>eudicotyledons</taxon>
        <taxon>Gunneridae</taxon>
        <taxon>Pentapetalae</taxon>
        <taxon>rosids</taxon>
        <taxon>fabids</taxon>
        <taxon>Fagales</taxon>
        <taxon>Fagaceae</taxon>
        <taxon>Quercus</taxon>
    </lineage>
</organism>
<feature type="domain" description="DOG1" evidence="1">
    <location>
        <begin position="99"/>
        <end position="161"/>
    </location>
</feature>
<dbReference type="PANTHER" id="PTHR47209">
    <property type="entry name" value="OS06G0639500 PROTEIN"/>
    <property type="match status" value="1"/>
</dbReference>
<dbReference type="PANTHER" id="PTHR47209:SF4">
    <property type="entry name" value="SEED DORMANCY CONTROL PROTEIN"/>
    <property type="match status" value="1"/>
</dbReference>
<dbReference type="GO" id="GO:0006351">
    <property type="term" value="P:DNA-templated transcription"/>
    <property type="evidence" value="ECO:0007669"/>
    <property type="project" value="InterPro"/>
</dbReference>
<accession>A0AAW0JFF7</accession>
<evidence type="ECO:0000313" key="3">
    <source>
        <dbReference type="Proteomes" id="UP000237347"/>
    </source>
</evidence>
<dbReference type="AlphaFoldDB" id="A0AAW0JFF7"/>
<name>A0AAW0JFF7_QUESU</name>
<dbReference type="Proteomes" id="UP000237347">
    <property type="component" value="Unassembled WGS sequence"/>
</dbReference>
<dbReference type="Pfam" id="PF14144">
    <property type="entry name" value="DOG1"/>
    <property type="match status" value="1"/>
</dbReference>